<keyword evidence="1" id="KW-0732">Signal</keyword>
<feature type="signal peptide" evidence="1">
    <location>
        <begin position="1"/>
        <end position="20"/>
    </location>
</feature>
<feature type="chain" id="PRO_5046726964" description="Secreted protein" evidence="1">
    <location>
        <begin position="21"/>
        <end position="81"/>
    </location>
</feature>
<accession>A0ABP0XA83</accession>
<evidence type="ECO:0000313" key="3">
    <source>
        <dbReference type="Proteomes" id="UP001497444"/>
    </source>
</evidence>
<name>A0ABP0XA83_9BRYO</name>
<evidence type="ECO:0000256" key="1">
    <source>
        <dbReference type="SAM" id="SignalP"/>
    </source>
</evidence>
<evidence type="ECO:0008006" key="4">
    <source>
        <dbReference type="Google" id="ProtNLM"/>
    </source>
</evidence>
<evidence type="ECO:0000313" key="2">
    <source>
        <dbReference type="EMBL" id="CAK9274497.1"/>
    </source>
</evidence>
<dbReference type="Proteomes" id="UP001497444">
    <property type="component" value="Chromosome 6"/>
</dbReference>
<gene>
    <name evidence="2" type="ORF">CSSPJE1EN1_LOCUS19975</name>
</gene>
<reference evidence="2" key="1">
    <citation type="submission" date="2024-02" db="EMBL/GenBank/DDBJ databases">
        <authorList>
            <consortium name="ELIXIR-Norway"/>
            <consortium name="Elixir Norway"/>
        </authorList>
    </citation>
    <scope>NUCLEOTIDE SEQUENCE</scope>
</reference>
<proteinExistence type="predicted"/>
<sequence length="81" mass="9190">MKKLMLFCKLCLFHEKLSHCTVPGAIAASSTCTPEGGRSLVPKPRRVVRLRMFEIRRAREEQQLSRLLESCSGTLSLRCVQ</sequence>
<dbReference type="EMBL" id="OZ020101">
    <property type="protein sequence ID" value="CAK9274497.1"/>
    <property type="molecule type" value="Genomic_DNA"/>
</dbReference>
<protein>
    <recommendedName>
        <fullName evidence="4">Secreted protein</fullName>
    </recommendedName>
</protein>
<keyword evidence="3" id="KW-1185">Reference proteome</keyword>
<organism evidence="2 3">
    <name type="scientific">Sphagnum jensenii</name>
    <dbReference type="NCBI Taxonomy" id="128206"/>
    <lineage>
        <taxon>Eukaryota</taxon>
        <taxon>Viridiplantae</taxon>
        <taxon>Streptophyta</taxon>
        <taxon>Embryophyta</taxon>
        <taxon>Bryophyta</taxon>
        <taxon>Sphagnophytina</taxon>
        <taxon>Sphagnopsida</taxon>
        <taxon>Sphagnales</taxon>
        <taxon>Sphagnaceae</taxon>
        <taxon>Sphagnum</taxon>
    </lineage>
</organism>